<dbReference type="EMBL" id="FCOX02000034">
    <property type="protein sequence ID" value="SAK96335.1"/>
    <property type="molecule type" value="Genomic_DNA"/>
</dbReference>
<evidence type="ECO:0000313" key="2">
    <source>
        <dbReference type="Proteomes" id="UP000071859"/>
    </source>
</evidence>
<dbReference type="Proteomes" id="UP000071859">
    <property type="component" value="Unassembled WGS sequence"/>
</dbReference>
<protein>
    <submittedName>
        <fullName evidence="1">Uncharacterized protein</fullName>
    </submittedName>
</protein>
<dbReference type="OrthoDB" id="9132724at2"/>
<accession>A0A158DP31</accession>
<keyword evidence="2" id="KW-1185">Reference proteome</keyword>
<dbReference type="AlphaFoldDB" id="A0A158DP31"/>
<organism evidence="1 2">
    <name type="scientific">Caballeronia calidae</name>
    <dbReference type="NCBI Taxonomy" id="1777139"/>
    <lineage>
        <taxon>Bacteria</taxon>
        <taxon>Pseudomonadati</taxon>
        <taxon>Pseudomonadota</taxon>
        <taxon>Betaproteobacteria</taxon>
        <taxon>Burkholderiales</taxon>
        <taxon>Burkholderiaceae</taxon>
        <taxon>Caballeronia</taxon>
    </lineage>
</organism>
<sequence length="71" mass="7896">MEIIETVGSRHFSATLALNGLLILKEGNRELTRGTLCDALAALGERPEMTNLQTTVEDMLRAYIRSYARVT</sequence>
<evidence type="ECO:0000313" key="1">
    <source>
        <dbReference type="EMBL" id="SAK96335.1"/>
    </source>
</evidence>
<name>A0A158DP31_9BURK</name>
<proteinExistence type="predicted"/>
<dbReference type="RefSeq" id="WP_157697626.1">
    <property type="nucleotide sequence ID" value="NZ_FCOX02000034.1"/>
</dbReference>
<gene>
    <name evidence="1" type="ORF">AWB78_05426</name>
</gene>
<comment type="caution">
    <text evidence="1">The sequence shown here is derived from an EMBL/GenBank/DDBJ whole genome shotgun (WGS) entry which is preliminary data.</text>
</comment>
<reference evidence="1" key="1">
    <citation type="submission" date="2016-01" db="EMBL/GenBank/DDBJ databases">
        <authorList>
            <person name="Peeters C."/>
        </authorList>
    </citation>
    <scope>NUCLEOTIDE SEQUENCE</scope>
    <source>
        <strain evidence="1">LMG 29321</strain>
    </source>
</reference>